<proteinExistence type="predicted"/>
<dbReference type="RefSeq" id="WP_306684969.1">
    <property type="nucleotide sequence ID" value="NZ_CP132914.1"/>
</dbReference>
<organism evidence="1">
    <name type="scientific">Shewanella oncorhynchi</name>
    <dbReference type="NCBI Taxonomy" id="2726434"/>
    <lineage>
        <taxon>Bacteria</taxon>
        <taxon>Pseudomonadati</taxon>
        <taxon>Pseudomonadota</taxon>
        <taxon>Gammaproteobacteria</taxon>
        <taxon>Alteromonadales</taxon>
        <taxon>Shewanellaceae</taxon>
        <taxon>Shewanella</taxon>
    </lineage>
</organism>
<protein>
    <submittedName>
        <fullName evidence="1">Uncharacterized protein</fullName>
    </submittedName>
</protein>
<gene>
    <name evidence="1" type="ORF">RA178_06350</name>
</gene>
<reference evidence="1" key="1">
    <citation type="submission" date="2023-08" db="EMBL/GenBank/DDBJ databases">
        <title>Complete genome sequence of Shewanella oncorhynchi Z-P2, a siderophore putrebactin-producing bacterium.</title>
        <authorList>
            <person name="Zhang Y."/>
        </authorList>
    </citation>
    <scope>NUCLEOTIDE SEQUENCE</scope>
    <source>
        <strain evidence="1">Z-P2</strain>
    </source>
</reference>
<sequence>MALPSNTTITAGMINLELKRAENAPFNLNDPEVRKLAGKPSGAISFSDFWGKSSYTPPNVVMRDSIVEMDDPWGGFDVKLYLTKNHIAIWSLGGFELKGTTWYSGAAPRAGDFEYCIVSKNSVVSSTIPAVGVWTTLSGDAIFNVEYASSYGTGVINVSIRQKTNHSNVDTIQFSCNEDVRITKDKI</sequence>
<dbReference type="Proteomes" id="UP001236800">
    <property type="component" value="Chromosome"/>
</dbReference>
<evidence type="ECO:0000313" key="1">
    <source>
        <dbReference type="EMBL" id="WMB74233.1"/>
    </source>
</evidence>
<dbReference type="KEGG" id="sog:RA178_06350"/>
<accession>A0AA50KFJ7</accession>
<dbReference type="AlphaFoldDB" id="A0AA50KFJ7"/>
<dbReference type="GeneID" id="301338788"/>
<name>A0AA50KFJ7_9GAMM</name>
<dbReference type="EMBL" id="CP132914">
    <property type="protein sequence ID" value="WMB74233.1"/>
    <property type="molecule type" value="Genomic_DNA"/>
</dbReference>